<proteinExistence type="predicted"/>
<dbReference type="Proteomes" id="UP001153050">
    <property type="component" value="Unassembled WGS sequence"/>
</dbReference>
<sequence>MRGKGFRDQIGVIPEWARRRRLAEKADQSVLPRTPSARSIARLIRANFARRFTPRMIVVKAVQEDQPDVTEASIE</sequence>
<organism evidence="1 2">
    <name type="scientific">Mesorhizobium escarrei</name>
    <dbReference type="NCBI Taxonomy" id="666018"/>
    <lineage>
        <taxon>Bacteria</taxon>
        <taxon>Pseudomonadati</taxon>
        <taxon>Pseudomonadota</taxon>
        <taxon>Alphaproteobacteria</taxon>
        <taxon>Hyphomicrobiales</taxon>
        <taxon>Phyllobacteriaceae</taxon>
        <taxon>Mesorhizobium</taxon>
    </lineage>
</organism>
<keyword evidence="2" id="KW-1185">Reference proteome</keyword>
<reference evidence="1 2" key="1">
    <citation type="submission" date="2022-03" db="EMBL/GenBank/DDBJ databases">
        <authorList>
            <person name="Brunel B."/>
        </authorList>
    </citation>
    <scope>NUCLEOTIDE SEQUENCE [LARGE SCALE GENOMIC DNA]</scope>
    <source>
        <strain evidence="1">STM5069sample</strain>
    </source>
</reference>
<gene>
    <name evidence="1" type="ORF">MES5069_310065</name>
</gene>
<dbReference type="EMBL" id="CAKXZT010000126">
    <property type="protein sequence ID" value="CAH2402329.1"/>
    <property type="molecule type" value="Genomic_DNA"/>
</dbReference>
<protein>
    <submittedName>
        <fullName evidence="1">Uncharacterized protein</fullName>
    </submittedName>
</protein>
<accession>A0ABN8K1P6</accession>
<comment type="caution">
    <text evidence="1">The sequence shown here is derived from an EMBL/GenBank/DDBJ whole genome shotgun (WGS) entry which is preliminary data.</text>
</comment>
<evidence type="ECO:0000313" key="2">
    <source>
        <dbReference type="Proteomes" id="UP001153050"/>
    </source>
</evidence>
<evidence type="ECO:0000313" key="1">
    <source>
        <dbReference type="EMBL" id="CAH2402329.1"/>
    </source>
</evidence>
<name>A0ABN8K1P6_9HYPH</name>